<protein>
    <submittedName>
        <fullName evidence="4">Uncharacterized protein</fullName>
    </submittedName>
</protein>
<feature type="transmembrane region" description="Helical" evidence="2">
    <location>
        <begin position="160"/>
        <end position="180"/>
    </location>
</feature>
<evidence type="ECO:0000256" key="1">
    <source>
        <dbReference type="SAM" id="MobiDB-lite"/>
    </source>
</evidence>
<evidence type="ECO:0000313" key="4">
    <source>
        <dbReference type="EMBL" id="KAK7909700.1"/>
    </source>
</evidence>
<proteinExistence type="predicted"/>
<name>A0AAW0P0Z2_9GOBI</name>
<evidence type="ECO:0000313" key="5">
    <source>
        <dbReference type="Proteomes" id="UP001460270"/>
    </source>
</evidence>
<feature type="region of interest" description="Disordered" evidence="1">
    <location>
        <begin position="25"/>
        <end position="91"/>
    </location>
</feature>
<sequence length="229" mass="24555">MTTKTVRRVVLLLLASLSVFKTVSSDETTIQHQPPSNPSTAAPAGPTVQTTPHVVIIGPTTTAPPAPTTHDDKPQTPKSQETVKTTPASQTKVDLTLKPSTTLIAEAHTTTAPKVTDKTMKMTTTTMEKTSRDTELKLQSNLQINSQCEECFGVGADHRLWWILLPVLLGAAAVIMVLHFKCKKVSDHTDTIDTGTENASFQSRPESTKDGVMLLGVKSSGAEENAAAR</sequence>
<keyword evidence="5" id="KW-1185">Reference proteome</keyword>
<gene>
    <name evidence="4" type="ORF">WMY93_014384</name>
</gene>
<feature type="chain" id="PRO_5044024543" evidence="3">
    <location>
        <begin position="26"/>
        <end position="229"/>
    </location>
</feature>
<feature type="compositionally biased region" description="Polar residues" evidence="1">
    <location>
        <begin position="25"/>
        <end position="40"/>
    </location>
</feature>
<evidence type="ECO:0000256" key="3">
    <source>
        <dbReference type="SAM" id="SignalP"/>
    </source>
</evidence>
<comment type="caution">
    <text evidence="4">The sequence shown here is derived from an EMBL/GenBank/DDBJ whole genome shotgun (WGS) entry which is preliminary data.</text>
</comment>
<accession>A0AAW0P0Z2</accession>
<organism evidence="4 5">
    <name type="scientific">Mugilogobius chulae</name>
    <name type="common">yellowstripe goby</name>
    <dbReference type="NCBI Taxonomy" id="88201"/>
    <lineage>
        <taxon>Eukaryota</taxon>
        <taxon>Metazoa</taxon>
        <taxon>Chordata</taxon>
        <taxon>Craniata</taxon>
        <taxon>Vertebrata</taxon>
        <taxon>Euteleostomi</taxon>
        <taxon>Actinopterygii</taxon>
        <taxon>Neopterygii</taxon>
        <taxon>Teleostei</taxon>
        <taxon>Neoteleostei</taxon>
        <taxon>Acanthomorphata</taxon>
        <taxon>Gobiaria</taxon>
        <taxon>Gobiiformes</taxon>
        <taxon>Gobioidei</taxon>
        <taxon>Gobiidae</taxon>
        <taxon>Gobionellinae</taxon>
        <taxon>Mugilogobius</taxon>
    </lineage>
</organism>
<keyword evidence="2" id="KW-0812">Transmembrane</keyword>
<reference evidence="5" key="1">
    <citation type="submission" date="2024-04" db="EMBL/GenBank/DDBJ databases">
        <title>Salinicola lusitanus LLJ914,a marine bacterium isolated from the Okinawa Trough.</title>
        <authorList>
            <person name="Li J."/>
        </authorList>
    </citation>
    <scope>NUCLEOTIDE SEQUENCE [LARGE SCALE GENOMIC DNA]</scope>
</reference>
<dbReference type="Proteomes" id="UP001460270">
    <property type="component" value="Unassembled WGS sequence"/>
</dbReference>
<keyword evidence="2" id="KW-0472">Membrane</keyword>
<keyword evidence="3" id="KW-0732">Signal</keyword>
<feature type="compositionally biased region" description="Polar residues" evidence="1">
    <location>
        <begin position="76"/>
        <end position="91"/>
    </location>
</feature>
<dbReference type="EMBL" id="JBBPFD010000010">
    <property type="protein sequence ID" value="KAK7909700.1"/>
    <property type="molecule type" value="Genomic_DNA"/>
</dbReference>
<feature type="signal peptide" evidence="3">
    <location>
        <begin position="1"/>
        <end position="25"/>
    </location>
</feature>
<keyword evidence="2" id="KW-1133">Transmembrane helix</keyword>
<dbReference type="AlphaFoldDB" id="A0AAW0P0Z2"/>
<evidence type="ECO:0000256" key="2">
    <source>
        <dbReference type="SAM" id="Phobius"/>
    </source>
</evidence>